<accession>A0AAQ3QFH1</accession>
<gene>
    <name evidence="4" type="ORF">Cni_G16243</name>
</gene>
<proteinExistence type="predicted"/>
<keyword evidence="5" id="KW-1185">Reference proteome</keyword>
<dbReference type="InterPro" id="IPR045247">
    <property type="entry name" value="Oye-like"/>
</dbReference>
<dbReference type="Gene3D" id="3.20.20.70">
    <property type="entry name" value="Aldolase class I"/>
    <property type="match status" value="1"/>
</dbReference>
<evidence type="ECO:0000313" key="4">
    <source>
        <dbReference type="EMBL" id="WOL07501.1"/>
    </source>
</evidence>
<name>A0AAQ3QFH1_9LILI</name>
<evidence type="ECO:0000313" key="5">
    <source>
        <dbReference type="Proteomes" id="UP001327560"/>
    </source>
</evidence>
<reference evidence="4 5" key="1">
    <citation type="submission" date="2023-10" db="EMBL/GenBank/DDBJ databases">
        <title>Chromosome-scale genome assembly provides insights into flower coloration mechanisms of Canna indica.</title>
        <authorList>
            <person name="Li C."/>
        </authorList>
    </citation>
    <scope>NUCLEOTIDE SEQUENCE [LARGE SCALE GENOMIC DNA]</scope>
    <source>
        <tissue evidence="4">Flower</tissue>
    </source>
</reference>
<dbReference type="PANTHER" id="PTHR22893">
    <property type="entry name" value="NADH OXIDOREDUCTASE-RELATED"/>
    <property type="match status" value="1"/>
</dbReference>
<dbReference type="EMBL" id="CP136894">
    <property type="protein sequence ID" value="WOL07501.1"/>
    <property type="molecule type" value="Genomic_DNA"/>
</dbReference>
<keyword evidence="1" id="KW-0285">Flavoprotein</keyword>
<dbReference type="SUPFAM" id="SSF51395">
    <property type="entry name" value="FMN-linked oxidoreductases"/>
    <property type="match status" value="1"/>
</dbReference>
<evidence type="ECO:0000256" key="3">
    <source>
        <dbReference type="ARBA" id="ARBA00022857"/>
    </source>
</evidence>
<keyword evidence="3" id="KW-0521">NADP</keyword>
<dbReference type="InterPro" id="IPR013785">
    <property type="entry name" value="Aldolase_TIM"/>
</dbReference>
<organism evidence="4 5">
    <name type="scientific">Canna indica</name>
    <name type="common">Indian-shot</name>
    <dbReference type="NCBI Taxonomy" id="4628"/>
    <lineage>
        <taxon>Eukaryota</taxon>
        <taxon>Viridiplantae</taxon>
        <taxon>Streptophyta</taxon>
        <taxon>Embryophyta</taxon>
        <taxon>Tracheophyta</taxon>
        <taxon>Spermatophyta</taxon>
        <taxon>Magnoliopsida</taxon>
        <taxon>Liliopsida</taxon>
        <taxon>Zingiberales</taxon>
        <taxon>Cannaceae</taxon>
        <taxon>Canna</taxon>
    </lineage>
</organism>
<evidence type="ECO:0000256" key="2">
    <source>
        <dbReference type="ARBA" id="ARBA00022643"/>
    </source>
</evidence>
<dbReference type="PANTHER" id="PTHR22893:SF91">
    <property type="entry name" value="NADPH DEHYDROGENASE 2-RELATED"/>
    <property type="match status" value="1"/>
</dbReference>
<dbReference type="GO" id="GO:0010181">
    <property type="term" value="F:FMN binding"/>
    <property type="evidence" value="ECO:0007669"/>
    <property type="project" value="InterPro"/>
</dbReference>
<sequence>MSQDKLSLSLKDYQAELELNSCKHIEFEFKINRNLLSQVEPGPAKAQLVSASSIAATGFIHINLSYKIKDDIDRMRCEINAYISSNRSRTSENLKSNLRSNRNNRWQVPCIGTPHCKHQQGIIKEAIIRMATIPLLDSYKLGKFDLTHRIVLAPLTRSRSYGNVPQPHAILYYS</sequence>
<dbReference type="Proteomes" id="UP001327560">
    <property type="component" value="Chromosome 5"/>
</dbReference>
<dbReference type="AlphaFoldDB" id="A0AAQ3QFH1"/>
<keyword evidence="2" id="KW-0288">FMN</keyword>
<evidence type="ECO:0000256" key="1">
    <source>
        <dbReference type="ARBA" id="ARBA00022630"/>
    </source>
</evidence>
<dbReference type="GO" id="GO:0016491">
    <property type="term" value="F:oxidoreductase activity"/>
    <property type="evidence" value="ECO:0007669"/>
    <property type="project" value="InterPro"/>
</dbReference>
<protein>
    <submittedName>
        <fullName evidence="4">12-oxophytodienoate reductase 11</fullName>
    </submittedName>
</protein>